<proteinExistence type="predicted"/>
<dbReference type="Pfam" id="PF01557">
    <property type="entry name" value="FAA_hydrolase"/>
    <property type="match status" value="1"/>
</dbReference>
<dbReference type="GO" id="GO:0008684">
    <property type="term" value="F:2-oxopent-4-enoate hydratase activity"/>
    <property type="evidence" value="ECO:0007669"/>
    <property type="project" value="UniProtKB-EC"/>
</dbReference>
<reference evidence="3" key="1">
    <citation type="submission" date="2022-06" db="EMBL/GenBank/DDBJ databases">
        <title>Sequencing the genomes of 1000 actinobacteria strains.</title>
        <authorList>
            <person name="Klenk H.-P."/>
        </authorList>
    </citation>
    <scope>NUCLEOTIDE SEQUENCE</scope>
    <source>
        <strain evidence="3">DSM 22016</strain>
    </source>
</reference>
<gene>
    <name evidence="3" type="ORF">BJ978_000610</name>
</gene>
<dbReference type="EC" id="4.2.1.80" evidence="3"/>
<protein>
    <submittedName>
        <fullName evidence="3">2-keto-4-pentenoate hydratase</fullName>
        <ecNumber evidence="3">4.2.1.80</ecNumber>
    </submittedName>
</protein>
<comment type="caution">
    <text evidence="3">The sequence shown here is derived from an EMBL/GenBank/DDBJ whole genome shotgun (WGS) entry which is preliminary data.</text>
</comment>
<dbReference type="Gene3D" id="3.90.850.10">
    <property type="entry name" value="Fumarylacetoacetase-like, C-terminal domain"/>
    <property type="match status" value="1"/>
</dbReference>
<evidence type="ECO:0000313" key="3">
    <source>
        <dbReference type="EMBL" id="MCP2369934.1"/>
    </source>
</evidence>
<accession>A0A9X2H4K0</accession>
<dbReference type="EMBL" id="JAMZDY010000001">
    <property type="protein sequence ID" value="MCP2369934.1"/>
    <property type="molecule type" value="Genomic_DNA"/>
</dbReference>
<sequence length="299" mass="30671">MTGQRTPAWPGETPEITTATDAAGATDAVRAAAARLAAAAASAVPCAPVRELIGEADLDAAYAVQSLGIARRIAEGRRVIGRKIGLTSPAVQAQFGVFTPDYGVLLDDMVFDDRAPIDLGRFLQPRVEAEIAFVLGRDLDSPVTNVADVLRATEFVLPAIEIVDSRVADWDIRIADTVADNASSGAIVLGTTPHALDGLDLAAVGMRLDHAGEPVSTGTGAACLGSPVIAVAWLARAVARHGQPLRAGEVILSGALGPMVAAAPGVFRARLDGLGDVRADFTAPAASDRTSISTEGNPA</sequence>
<feature type="domain" description="Fumarylacetoacetase-like C-terminal" evidence="2">
    <location>
        <begin position="107"/>
        <end position="280"/>
    </location>
</feature>
<dbReference type="InterPro" id="IPR050772">
    <property type="entry name" value="Hydratase-Decarb/MhpD_sf"/>
</dbReference>
<dbReference type="AlphaFoldDB" id="A0A9X2H4K0"/>
<dbReference type="Proteomes" id="UP001139722">
    <property type="component" value="Unassembled WGS sequence"/>
</dbReference>
<dbReference type="GO" id="GO:0005737">
    <property type="term" value="C:cytoplasm"/>
    <property type="evidence" value="ECO:0007669"/>
    <property type="project" value="TreeGrafter"/>
</dbReference>
<keyword evidence="1 3" id="KW-0456">Lyase</keyword>
<dbReference type="PANTHER" id="PTHR30143">
    <property type="entry name" value="ACID HYDRATASE"/>
    <property type="match status" value="1"/>
</dbReference>
<dbReference type="RefSeq" id="WP_269149182.1">
    <property type="nucleotide sequence ID" value="NZ_BAAANU010000042.1"/>
</dbReference>
<dbReference type="PANTHER" id="PTHR30143:SF0">
    <property type="entry name" value="2-KETO-4-PENTENOATE HYDRATASE"/>
    <property type="match status" value="1"/>
</dbReference>
<evidence type="ECO:0000259" key="2">
    <source>
        <dbReference type="Pfam" id="PF01557"/>
    </source>
</evidence>
<name>A0A9X2H4K0_9MICO</name>
<dbReference type="InterPro" id="IPR036663">
    <property type="entry name" value="Fumarylacetoacetase_C_sf"/>
</dbReference>
<evidence type="ECO:0000313" key="4">
    <source>
        <dbReference type="Proteomes" id="UP001139722"/>
    </source>
</evidence>
<evidence type="ECO:0000256" key="1">
    <source>
        <dbReference type="ARBA" id="ARBA00023239"/>
    </source>
</evidence>
<organism evidence="3 4">
    <name type="scientific">Agromyces terreus</name>
    <dbReference type="NCBI Taxonomy" id="424795"/>
    <lineage>
        <taxon>Bacteria</taxon>
        <taxon>Bacillati</taxon>
        <taxon>Actinomycetota</taxon>
        <taxon>Actinomycetes</taxon>
        <taxon>Micrococcales</taxon>
        <taxon>Microbacteriaceae</taxon>
        <taxon>Agromyces</taxon>
    </lineage>
</organism>
<keyword evidence="4" id="KW-1185">Reference proteome</keyword>
<dbReference type="InterPro" id="IPR011234">
    <property type="entry name" value="Fumarylacetoacetase-like_C"/>
</dbReference>
<dbReference type="SUPFAM" id="SSF56529">
    <property type="entry name" value="FAH"/>
    <property type="match status" value="1"/>
</dbReference>